<keyword evidence="2" id="KW-1185">Reference proteome</keyword>
<evidence type="ECO:0000313" key="2">
    <source>
        <dbReference type="Proteomes" id="UP000295371"/>
    </source>
</evidence>
<accession>A0A4R7J9W9</accession>
<gene>
    <name evidence="1" type="ORF">CLV29_1799</name>
</gene>
<proteinExistence type="predicted"/>
<dbReference type="AlphaFoldDB" id="A0A4R7J9W9"/>
<reference evidence="1 2" key="1">
    <citation type="submission" date="2019-03" db="EMBL/GenBank/DDBJ databases">
        <title>Genomic Encyclopedia of Archaeal and Bacterial Type Strains, Phase II (KMG-II): from individual species to whole genera.</title>
        <authorList>
            <person name="Goeker M."/>
        </authorList>
    </citation>
    <scope>NUCLEOTIDE SEQUENCE [LARGE SCALE GENOMIC DNA]</scope>
    <source>
        <strain evidence="1 2">DSM 24323</strain>
    </source>
</reference>
<evidence type="ECO:0000313" key="1">
    <source>
        <dbReference type="EMBL" id="TDT34145.1"/>
    </source>
</evidence>
<dbReference type="EMBL" id="SOAW01000001">
    <property type="protein sequence ID" value="TDT34145.1"/>
    <property type="molecule type" value="Genomic_DNA"/>
</dbReference>
<sequence>MNEERGGFMLDADAHKQVSNEDIDASLTVEELETASGRVKFAGHYTIPLGTEDDTQMTLTFKPARGEDAPVSLDEFATIVGQAMEHLIEHRTH</sequence>
<protein>
    <submittedName>
        <fullName evidence="1">Uncharacterized protein</fullName>
    </submittedName>
</protein>
<name>A0A4R7J9W9_9ACTN</name>
<dbReference type="RefSeq" id="WP_166649190.1">
    <property type="nucleotide sequence ID" value="NZ_SOAW01000001.1"/>
</dbReference>
<dbReference type="Proteomes" id="UP000295371">
    <property type="component" value="Unassembled WGS sequence"/>
</dbReference>
<organism evidence="1 2">
    <name type="scientific">Naumannella halotolerans</name>
    <dbReference type="NCBI Taxonomy" id="993414"/>
    <lineage>
        <taxon>Bacteria</taxon>
        <taxon>Bacillati</taxon>
        <taxon>Actinomycetota</taxon>
        <taxon>Actinomycetes</taxon>
        <taxon>Propionibacteriales</taxon>
        <taxon>Propionibacteriaceae</taxon>
        <taxon>Naumannella</taxon>
    </lineage>
</organism>
<comment type="caution">
    <text evidence="1">The sequence shown here is derived from an EMBL/GenBank/DDBJ whole genome shotgun (WGS) entry which is preliminary data.</text>
</comment>